<reference evidence="2" key="1">
    <citation type="submission" date="2018-11" db="EMBL/GenBank/DDBJ databases">
        <authorList>
            <consortium name="Pathogen Informatics"/>
        </authorList>
    </citation>
    <scope>NUCLEOTIDE SEQUENCE</scope>
</reference>
<dbReference type="AlphaFoldDB" id="A0A448WN39"/>
<dbReference type="Proteomes" id="UP000784294">
    <property type="component" value="Unassembled WGS sequence"/>
</dbReference>
<keyword evidence="1" id="KW-0472">Membrane</keyword>
<sequence length="116" mass="13230">MGWGSLLVSGPRLMWIVSSVQTYMPTLMRKYTAYLSEGDVVADREFKFYSANFLAFWFLYASILPYPSQFSLTPFTYLASVIAFFCILLFNITSGFVTYSTLVIHAQKLPAPHEQT</sequence>
<accession>A0A448WN39</accession>
<protein>
    <submittedName>
        <fullName evidence="2">Uncharacterized protein</fullName>
    </submittedName>
</protein>
<keyword evidence="1" id="KW-1133">Transmembrane helix</keyword>
<comment type="caution">
    <text evidence="2">The sequence shown here is derived from an EMBL/GenBank/DDBJ whole genome shotgun (WGS) entry which is preliminary data.</text>
</comment>
<name>A0A448WN39_9PLAT</name>
<evidence type="ECO:0000313" key="3">
    <source>
        <dbReference type="Proteomes" id="UP000784294"/>
    </source>
</evidence>
<evidence type="ECO:0000313" key="2">
    <source>
        <dbReference type="EMBL" id="VEL15778.1"/>
    </source>
</evidence>
<proteinExistence type="predicted"/>
<dbReference type="EMBL" id="CAAALY010025883">
    <property type="protein sequence ID" value="VEL15778.1"/>
    <property type="molecule type" value="Genomic_DNA"/>
</dbReference>
<feature type="transmembrane region" description="Helical" evidence="1">
    <location>
        <begin position="75"/>
        <end position="99"/>
    </location>
</feature>
<keyword evidence="3" id="KW-1185">Reference proteome</keyword>
<keyword evidence="1" id="KW-0812">Transmembrane</keyword>
<gene>
    <name evidence="2" type="ORF">PXEA_LOCUS9218</name>
</gene>
<feature type="transmembrane region" description="Helical" evidence="1">
    <location>
        <begin position="46"/>
        <end position="63"/>
    </location>
</feature>
<organism evidence="2 3">
    <name type="scientific">Protopolystoma xenopodis</name>
    <dbReference type="NCBI Taxonomy" id="117903"/>
    <lineage>
        <taxon>Eukaryota</taxon>
        <taxon>Metazoa</taxon>
        <taxon>Spiralia</taxon>
        <taxon>Lophotrochozoa</taxon>
        <taxon>Platyhelminthes</taxon>
        <taxon>Monogenea</taxon>
        <taxon>Polyopisthocotylea</taxon>
        <taxon>Polystomatidea</taxon>
        <taxon>Polystomatidae</taxon>
        <taxon>Protopolystoma</taxon>
    </lineage>
</organism>
<evidence type="ECO:0000256" key="1">
    <source>
        <dbReference type="SAM" id="Phobius"/>
    </source>
</evidence>